<feature type="compositionally biased region" description="Basic residues" evidence="1">
    <location>
        <begin position="26"/>
        <end position="35"/>
    </location>
</feature>
<keyword evidence="2" id="KW-0449">Lipoprotein</keyword>
<evidence type="ECO:0000256" key="1">
    <source>
        <dbReference type="SAM" id="MobiDB-lite"/>
    </source>
</evidence>
<dbReference type="AlphaFoldDB" id="A0AAE3XPA5"/>
<dbReference type="RefSeq" id="WP_309940097.1">
    <property type="nucleotide sequence ID" value="NZ_AP025305.1"/>
</dbReference>
<protein>
    <submittedName>
        <fullName evidence="2">Lipoprotein NlpE involved in copper resistance</fullName>
    </submittedName>
</protein>
<gene>
    <name evidence="2" type="ORF">HNQ88_003279</name>
</gene>
<reference evidence="2" key="1">
    <citation type="submission" date="2023-07" db="EMBL/GenBank/DDBJ databases">
        <title>Genomic Encyclopedia of Type Strains, Phase IV (KMG-IV): sequencing the most valuable type-strain genomes for metagenomic binning, comparative biology and taxonomic classification.</title>
        <authorList>
            <person name="Goeker M."/>
        </authorList>
    </citation>
    <scope>NUCLEOTIDE SEQUENCE</scope>
    <source>
        <strain evidence="2">DSM 26174</strain>
    </source>
</reference>
<comment type="caution">
    <text evidence="2">The sequence shown here is derived from an EMBL/GenBank/DDBJ whole genome shotgun (WGS) entry which is preliminary data.</text>
</comment>
<evidence type="ECO:0000313" key="2">
    <source>
        <dbReference type="EMBL" id="MDR6240213.1"/>
    </source>
</evidence>
<organism evidence="2 3">
    <name type="scientific">Aureibacter tunicatorum</name>
    <dbReference type="NCBI Taxonomy" id="866807"/>
    <lineage>
        <taxon>Bacteria</taxon>
        <taxon>Pseudomonadati</taxon>
        <taxon>Bacteroidota</taxon>
        <taxon>Cytophagia</taxon>
        <taxon>Cytophagales</taxon>
        <taxon>Persicobacteraceae</taxon>
        <taxon>Aureibacter</taxon>
    </lineage>
</organism>
<proteinExistence type="predicted"/>
<dbReference type="PROSITE" id="PS51257">
    <property type="entry name" value="PROKAR_LIPOPROTEIN"/>
    <property type="match status" value="1"/>
</dbReference>
<dbReference type="EMBL" id="JAVDQD010000004">
    <property type="protein sequence ID" value="MDR6240213.1"/>
    <property type="molecule type" value="Genomic_DNA"/>
</dbReference>
<accession>A0AAE3XPA5</accession>
<dbReference type="Proteomes" id="UP001185092">
    <property type="component" value="Unassembled WGS sequence"/>
</dbReference>
<name>A0AAE3XPA5_9BACT</name>
<evidence type="ECO:0000313" key="3">
    <source>
        <dbReference type="Proteomes" id="UP001185092"/>
    </source>
</evidence>
<keyword evidence="3" id="KW-1185">Reference proteome</keyword>
<sequence>MKRSIIAMLGIVVMTLGACNNNSYPKKMKRKKPPKHQRELPCPVKDC</sequence>
<feature type="region of interest" description="Disordered" evidence="1">
    <location>
        <begin position="24"/>
        <end position="47"/>
    </location>
</feature>